<proteinExistence type="inferred from homology"/>
<evidence type="ECO:0000259" key="6">
    <source>
        <dbReference type="Pfam" id="PF00692"/>
    </source>
</evidence>
<dbReference type="NCBIfam" id="NF001862">
    <property type="entry name" value="PRK00601.1"/>
    <property type="match status" value="1"/>
</dbReference>
<evidence type="ECO:0000256" key="4">
    <source>
        <dbReference type="ARBA" id="ARBA00047686"/>
    </source>
</evidence>
<dbReference type="Proteomes" id="UP001330434">
    <property type="component" value="Chromosome"/>
</dbReference>
<dbReference type="RefSeq" id="WP_338453474.1">
    <property type="nucleotide sequence ID" value="NZ_CP133270.1"/>
</dbReference>
<feature type="domain" description="dUTPase-like" evidence="6">
    <location>
        <begin position="16"/>
        <end position="149"/>
    </location>
</feature>
<feature type="binding site" evidence="5">
    <location>
        <begin position="84"/>
        <end position="86"/>
    </location>
    <ligand>
        <name>substrate</name>
    </ligand>
</feature>
<dbReference type="Pfam" id="PF00692">
    <property type="entry name" value="dUTPase"/>
    <property type="match status" value="1"/>
</dbReference>
<dbReference type="InterPro" id="IPR008181">
    <property type="entry name" value="dUTPase"/>
</dbReference>
<comment type="pathway">
    <text evidence="5">Pyrimidine metabolism; dUMP biosynthesis; dUMP from dCTP (dUTP route): step 2/2.</text>
</comment>
<evidence type="ECO:0000313" key="7">
    <source>
        <dbReference type="EMBL" id="WVX67143.1"/>
    </source>
</evidence>
<dbReference type="HAMAP" id="MF_00116">
    <property type="entry name" value="dUTPase_bact"/>
    <property type="match status" value="1"/>
</dbReference>
<dbReference type="SUPFAM" id="SSF51283">
    <property type="entry name" value="dUTPase-like"/>
    <property type="match status" value="1"/>
</dbReference>
<gene>
    <name evidence="5" type="primary">dut</name>
    <name evidence="7" type="ORF">Bealeia1_01340</name>
</gene>
<feature type="binding site" evidence="5">
    <location>
        <position position="80"/>
    </location>
    <ligand>
        <name>substrate</name>
    </ligand>
</feature>
<keyword evidence="5" id="KW-0460">Magnesium</keyword>
<keyword evidence="3 5" id="KW-0546">Nucleotide metabolism</keyword>
<dbReference type="EMBL" id="CP133270">
    <property type="protein sequence ID" value="WVX67143.1"/>
    <property type="molecule type" value="Genomic_DNA"/>
</dbReference>
<dbReference type="NCBIfam" id="TIGR00576">
    <property type="entry name" value="dut"/>
    <property type="match status" value="1"/>
</dbReference>
<dbReference type="EC" id="3.6.1.23" evidence="5"/>
<comment type="cofactor">
    <cofactor evidence="5">
        <name>Mg(2+)</name>
        <dbReference type="ChEBI" id="CHEBI:18420"/>
    </cofactor>
</comment>
<evidence type="ECO:0000313" key="8">
    <source>
        <dbReference type="Proteomes" id="UP001330434"/>
    </source>
</evidence>
<reference evidence="7 8" key="1">
    <citation type="journal article" date="2024" name="Environ. Microbiol.">
        <title>Novel evolutionary insights on the interactions of the Holosporales (Alphaproteobacteria) with eukaryotic hosts from comparative genomics.</title>
        <authorList>
            <person name="Giovannini M."/>
            <person name="Petroni G."/>
            <person name="Castelli M."/>
        </authorList>
    </citation>
    <scope>NUCLEOTIDE SEQUENCE [LARGE SCALE GENOMIC DNA]</scope>
    <source>
        <strain evidence="7 8">US_Bl 15I1</strain>
    </source>
</reference>
<organism evidence="7 8">
    <name type="scientific">Candidatus Bealeia paramacronuclearis</name>
    <dbReference type="NCBI Taxonomy" id="1921001"/>
    <lineage>
        <taxon>Bacteria</taxon>
        <taxon>Pseudomonadati</taxon>
        <taxon>Pseudomonadota</taxon>
        <taxon>Alphaproteobacteria</taxon>
        <taxon>Holosporales</taxon>
        <taxon>Holosporaceae</taxon>
        <taxon>Candidatus Bealeia</taxon>
    </lineage>
</organism>
<protein>
    <recommendedName>
        <fullName evidence="5">Deoxyuridine 5'-triphosphate nucleotidohydrolase</fullName>
        <shortName evidence="5">dUTPase</shortName>
        <ecNumber evidence="5">3.6.1.23</ecNumber>
    </recommendedName>
    <alternativeName>
        <fullName evidence="5">dUTP pyrophosphatase</fullName>
    </alternativeName>
</protein>
<dbReference type="CDD" id="cd07557">
    <property type="entry name" value="trimeric_dUTPase"/>
    <property type="match status" value="1"/>
</dbReference>
<accession>A0ABZ2C517</accession>
<comment type="caution">
    <text evidence="5">Lacks conserved residue(s) required for the propagation of feature annotation.</text>
</comment>
<comment type="similarity">
    <text evidence="1 5">Belongs to the dUTPase family.</text>
</comment>
<sequence length="157" mass="16974">MLKMNIVRLPHAGDLDLPKQGTPLSAGLDLSAAIEGPLTLNPGQRFLVPTGFSIALPPGYEGQIRSRSGLSFKHGLVVLNSPGTIDADYRGEIKVLLINFGEEPFQIERGMRIAQLVVNKVENVSWTEVMAHTDLETLNRNEAGFGSTGIHQQSGKS</sequence>
<evidence type="ECO:0000256" key="1">
    <source>
        <dbReference type="ARBA" id="ARBA00006581"/>
    </source>
</evidence>
<evidence type="ECO:0000256" key="3">
    <source>
        <dbReference type="ARBA" id="ARBA00023080"/>
    </source>
</evidence>
<comment type="function">
    <text evidence="5">This enzyme is involved in nucleotide metabolism: it produces dUMP, the immediate precursor of thymidine nucleotides and it decreases the intracellular concentration of dUTP so that uracil cannot be incorporated into DNA.</text>
</comment>
<keyword evidence="5" id="KW-0479">Metal-binding</keyword>
<feature type="binding site" evidence="5">
    <location>
        <begin position="67"/>
        <end position="69"/>
    </location>
    <ligand>
        <name>substrate</name>
    </ligand>
</feature>
<name>A0ABZ2C517_9PROT</name>
<dbReference type="InterPro" id="IPR029054">
    <property type="entry name" value="dUTPase-like"/>
</dbReference>
<dbReference type="PANTHER" id="PTHR11241:SF0">
    <property type="entry name" value="DEOXYURIDINE 5'-TRIPHOSPHATE NUCLEOTIDOHYDROLASE"/>
    <property type="match status" value="1"/>
</dbReference>
<dbReference type="InterPro" id="IPR036157">
    <property type="entry name" value="dUTPase-like_sf"/>
</dbReference>
<evidence type="ECO:0000256" key="2">
    <source>
        <dbReference type="ARBA" id="ARBA00022801"/>
    </source>
</evidence>
<dbReference type="PANTHER" id="PTHR11241">
    <property type="entry name" value="DEOXYURIDINE 5'-TRIPHOSPHATE NUCLEOTIDOHYDROLASE"/>
    <property type="match status" value="1"/>
</dbReference>
<dbReference type="InterPro" id="IPR033704">
    <property type="entry name" value="dUTPase_trimeric"/>
</dbReference>
<comment type="catalytic activity">
    <reaction evidence="4 5">
        <text>dUTP + H2O = dUMP + diphosphate + H(+)</text>
        <dbReference type="Rhea" id="RHEA:10248"/>
        <dbReference type="ChEBI" id="CHEBI:15377"/>
        <dbReference type="ChEBI" id="CHEBI:15378"/>
        <dbReference type="ChEBI" id="CHEBI:33019"/>
        <dbReference type="ChEBI" id="CHEBI:61555"/>
        <dbReference type="ChEBI" id="CHEBI:246422"/>
        <dbReference type="EC" id="3.6.1.23"/>
    </reaction>
</comment>
<dbReference type="Gene3D" id="2.70.40.10">
    <property type="match status" value="1"/>
</dbReference>
<keyword evidence="8" id="KW-1185">Reference proteome</keyword>
<evidence type="ECO:0000256" key="5">
    <source>
        <dbReference type="HAMAP-Rule" id="MF_00116"/>
    </source>
</evidence>
<keyword evidence="2 5" id="KW-0378">Hydrolase</keyword>